<dbReference type="InterPro" id="IPR000172">
    <property type="entry name" value="GMC_OxRdtase_N"/>
</dbReference>
<reference evidence="7" key="1">
    <citation type="journal article" date="2021" name="Nat. Commun.">
        <title>Genetic determinants of endophytism in the Arabidopsis root mycobiome.</title>
        <authorList>
            <person name="Mesny F."/>
            <person name="Miyauchi S."/>
            <person name="Thiergart T."/>
            <person name="Pickel B."/>
            <person name="Atanasova L."/>
            <person name="Karlsson M."/>
            <person name="Huettel B."/>
            <person name="Barry K.W."/>
            <person name="Haridas S."/>
            <person name="Chen C."/>
            <person name="Bauer D."/>
            <person name="Andreopoulos W."/>
            <person name="Pangilinan J."/>
            <person name="LaButti K."/>
            <person name="Riley R."/>
            <person name="Lipzen A."/>
            <person name="Clum A."/>
            <person name="Drula E."/>
            <person name="Henrissat B."/>
            <person name="Kohler A."/>
            <person name="Grigoriev I.V."/>
            <person name="Martin F.M."/>
            <person name="Hacquard S."/>
        </authorList>
    </citation>
    <scope>NUCLEOTIDE SEQUENCE</scope>
    <source>
        <strain evidence="7">MPI-CAGE-CH-0230</strain>
    </source>
</reference>
<dbReference type="Gene3D" id="3.30.560.10">
    <property type="entry name" value="Glucose Oxidase, domain 3"/>
    <property type="match status" value="1"/>
</dbReference>
<sequence>MAPRSLRPTGHKAAATAATLFLLSTSVLALPQLRARALIGPEDLRDAYDYIIIGGGAAGLTVADRLSEDADTTVLVIESGALSNSDQINLVRDSLTWFTDLSLFHLLNTQPNRELNNISTLAFVGNVVGGSSAVNGMQAPRGTKDEYNRWAEVYGDGGEGWGWEGMLPYFKKGTHRQTPSQASLDVMPYFKANPSEYWGQEDSTRVYTGWPTFQFPGVKYQIEALAQVPGVKFPEDAGAGEAGVYWYPSFWDAVIVDGEGSFNRSYAKTGHWDGLDRPNYDLLTNSVVTKIEIDAGNRACGATFRGRYDNSTTPDLKAVKAKKEVVLSAGTYHSPQILQLSGIGPKKLLDEAGIEVKVDLPGVGQNFHDHTSLNLTYAYKNFTLRPNRRDDMVGQNPEFLEWADELWAANHTGPWSRYLFNVGAWLPLTVMAPDEYESLASQVDAQAASPETVASLLPNGQDTDPTVVAGHAARLQAMASSIRNPNVIFYQQGFTGDEPNFYITYENPLSAGEININTTDPSGPPVIDWRTYSNPVDFDILIAMARFHRKLNLESPVYAEFLPEETGPGLDVQTKEQWVTWIRKETQPSAMHPTGSCGMMPRELGGVVDAELKVYGVQGLRVVDASVLNLLVGTNICQTVYAVAERAADLIKGVI</sequence>
<evidence type="ECO:0000256" key="3">
    <source>
        <dbReference type="RuleBase" id="RU003968"/>
    </source>
</evidence>
<feature type="domain" description="Glucose-methanol-choline oxidoreductase N-terminal" evidence="5">
    <location>
        <begin position="125"/>
        <end position="148"/>
    </location>
</feature>
<protein>
    <recommendedName>
        <fullName evidence="5 6">Glucose-methanol-choline oxidoreductase N-terminal domain-containing protein</fullName>
    </recommendedName>
</protein>
<feature type="signal peptide" evidence="4">
    <location>
        <begin position="1"/>
        <end position="29"/>
    </location>
</feature>
<dbReference type="EMBL" id="JAGTJQ010000009">
    <property type="protein sequence ID" value="KAH7024392.1"/>
    <property type="molecule type" value="Genomic_DNA"/>
</dbReference>
<evidence type="ECO:0000313" key="8">
    <source>
        <dbReference type="Proteomes" id="UP000756346"/>
    </source>
</evidence>
<dbReference type="SUPFAM" id="SSF51905">
    <property type="entry name" value="FAD/NAD(P)-binding domain"/>
    <property type="match status" value="1"/>
</dbReference>
<dbReference type="PIRSF" id="PIRSF000137">
    <property type="entry name" value="Alcohol_oxidase"/>
    <property type="match status" value="1"/>
</dbReference>
<organism evidence="7 8">
    <name type="scientific">Microdochium trichocladiopsis</name>
    <dbReference type="NCBI Taxonomy" id="1682393"/>
    <lineage>
        <taxon>Eukaryota</taxon>
        <taxon>Fungi</taxon>
        <taxon>Dikarya</taxon>
        <taxon>Ascomycota</taxon>
        <taxon>Pezizomycotina</taxon>
        <taxon>Sordariomycetes</taxon>
        <taxon>Xylariomycetidae</taxon>
        <taxon>Xylariales</taxon>
        <taxon>Microdochiaceae</taxon>
        <taxon>Microdochium</taxon>
    </lineage>
</organism>
<dbReference type="SUPFAM" id="SSF54373">
    <property type="entry name" value="FAD-linked reductases, C-terminal domain"/>
    <property type="match status" value="1"/>
</dbReference>
<evidence type="ECO:0000259" key="6">
    <source>
        <dbReference type="PROSITE" id="PS00624"/>
    </source>
</evidence>
<dbReference type="InterPro" id="IPR012132">
    <property type="entry name" value="GMC_OxRdtase"/>
</dbReference>
<dbReference type="RefSeq" id="XP_046007940.1">
    <property type="nucleotide sequence ID" value="XM_046150555.1"/>
</dbReference>
<comment type="cofactor">
    <cofactor evidence="2">
        <name>FAD</name>
        <dbReference type="ChEBI" id="CHEBI:57692"/>
    </cofactor>
</comment>
<keyword evidence="2 3" id="KW-0274">FAD</keyword>
<dbReference type="PANTHER" id="PTHR11552">
    <property type="entry name" value="GLUCOSE-METHANOL-CHOLINE GMC OXIDOREDUCTASE"/>
    <property type="match status" value="1"/>
</dbReference>
<dbReference type="Gene3D" id="3.50.50.60">
    <property type="entry name" value="FAD/NAD(P)-binding domain"/>
    <property type="match status" value="1"/>
</dbReference>
<dbReference type="InterPro" id="IPR007867">
    <property type="entry name" value="GMC_OxRtase_C"/>
</dbReference>
<evidence type="ECO:0000259" key="5">
    <source>
        <dbReference type="PROSITE" id="PS00623"/>
    </source>
</evidence>
<evidence type="ECO:0000313" key="7">
    <source>
        <dbReference type="EMBL" id="KAH7024392.1"/>
    </source>
</evidence>
<comment type="similarity">
    <text evidence="1 3">Belongs to the GMC oxidoreductase family.</text>
</comment>
<dbReference type="Proteomes" id="UP000756346">
    <property type="component" value="Unassembled WGS sequence"/>
</dbReference>
<feature type="binding site" evidence="2">
    <location>
        <position position="127"/>
    </location>
    <ligand>
        <name>FAD</name>
        <dbReference type="ChEBI" id="CHEBI:57692"/>
    </ligand>
</feature>
<gene>
    <name evidence="7" type="ORF">B0I36DRAFT_250584</name>
</gene>
<dbReference type="Pfam" id="PF00732">
    <property type="entry name" value="GMC_oxred_N"/>
    <property type="match status" value="2"/>
</dbReference>
<evidence type="ECO:0000256" key="1">
    <source>
        <dbReference type="ARBA" id="ARBA00010790"/>
    </source>
</evidence>
<dbReference type="PROSITE" id="PS00623">
    <property type="entry name" value="GMC_OXRED_1"/>
    <property type="match status" value="1"/>
</dbReference>
<dbReference type="GO" id="GO:0050660">
    <property type="term" value="F:flavin adenine dinucleotide binding"/>
    <property type="evidence" value="ECO:0007669"/>
    <property type="project" value="InterPro"/>
</dbReference>
<dbReference type="OrthoDB" id="269227at2759"/>
<dbReference type="PROSITE" id="PS00624">
    <property type="entry name" value="GMC_OXRED_2"/>
    <property type="match status" value="1"/>
</dbReference>
<keyword evidence="4" id="KW-0732">Signal</keyword>
<dbReference type="PANTHER" id="PTHR11552:SF115">
    <property type="entry name" value="DEHYDROGENASE XPTC-RELATED"/>
    <property type="match status" value="1"/>
</dbReference>
<feature type="domain" description="Glucose-methanol-choline oxidoreductase N-terminal" evidence="6">
    <location>
        <begin position="330"/>
        <end position="344"/>
    </location>
</feature>
<evidence type="ECO:0000256" key="4">
    <source>
        <dbReference type="SAM" id="SignalP"/>
    </source>
</evidence>
<dbReference type="AlphaFoldDB" id="A0A9P8XX24"/>
<dbReference type="GO" id="GO:0044550">
    <property type="term" value="P:secondary metabolite biosynthetic process"/>
    <property type="evidence" value="ECO:0007669"/>
    <property type="project" value="TreeGrafter"/>
</dbReference>
<dbReference type="InterPro" id="IPR036188">
    <property type="entry name" value="FAD/NAD-bd_sf"/>
</dbReference>
<proteinExistence type="inferred from homology"/>
<evidence type="ECO:0000256" key="2">
    <source>
        <dbReference type="PIRSR" id="PIRSR000137-2"/>
    </source>
</evidence>
<accession>A0A9P8XX24</accession>
<dbReference type="Pfam" id="PF05199">
    <property type="entry name" value="GMC_oxred_C"/>
    <property type="match status" value="1"/>
</dbReference>
<dbReference type="GeneID" id="70180101"/>
<feature type="chain" id="PRO_5040252442" description="Glucose-methanol-choline oxidoreductase N-terminal domain-containing protein" evidence="4">
    <location>
        <begin position="30"/>
        <end position="655"/>
    </location>
</feature>
<feature type="binding site" evidence="2">
    <location>
        <position position="288"/>
    </location>
    <ligand>
        <name>FAD</name>
        <dbReference type="ChEBI" id="CHEBI:57692"/>
    </ligand>
</feature>
<comment type="caution">
    <text evidence="7">The sequence shown here is derived from an EMBL/GenBank/DDBJ whole genome shotgun (WGS) entry which is preliminary data.</text>
</comment>
<keyword evidence="8" id="KW-1185">Reference proteome</keyword>
<name>A0A9P8XX24_9PEZI</name>
<keyword evidence="3" id="KW-0285">Flavoprotein</keyword>
<dbReference type="GO" id="GO:0016614">
    <property type="term" value="F:oxidoreductase activity, acting on CH-OH group of donors"/>
    <property type="evidence" value="ECO:0007669"/>
    <property type="project" value="InterPro"/>
</dbReference>